<evidence type="ECO:0000313" key="1">
    <source>
        <dbReference type="EMBL" id="KAJ9074340.1"/>
    </source>
</evidence>
<dbReference type="Proteomes" id="UP001165960">
    <property type="component" value="Unassembled WGS sequence"/>
</dbReference>
<comment type="caution">
    <text evidence="1">The sequence shown here is derived from an EMBL/GenBank/DDBJ whole genome shotgun (WGS) entry which is preliminary data.</text>
</comment>
<protein>
    <submittedName>
        <fullName evidence="1">Uncharacterized protein</fullName>
    </submittedName>
</protein>
<keyword evidence="2" id="KW-1185">Reference proteome</keyword>
<dbReference type="EMBL" id="QTSX02002862">
    <property type="protein sequence ID" value="KAJ9074340.1"/>
    <property type="molecule type" value="Genomic_DNA"/>
</dbReference>
<proteinExistence type="predicted"/>
<evidence type="ECO:0000313" key="2">
    <source>
        <dbReference type="Proteomes" id="UP001165960"/>
    </source>
</evidence>
<accession>A0ACC2TIM8</accession>
<gene>
    <name evidence="1" type="ORF">DSO57_1007492</name>
</gene>
<name>A0ACC2TIM8_9FUNG</name>
<reference evidence="1" key="1">
    <citation type="submission" date="2022-04" db="EMBL/GenBank/DDBJ databases">
        <title>Genome of the entomopathogenic fungus Entomophthora muscae.</title>
        <authorList>
            <person name="Elya C."/>
            <person name="Lovett B.R."/>
            <person name="Lee E."/>
            <person name="Macias A.M."/>
            <person name="Hajek A.E."/>
            <person name="De Bivort B.L."/>
            <person name="Kasson M.T."/>
            <person name="De Fine Licht H.H."/>
            <person name="Stajich J.E."/>
        </authorList>
    </citation>
    <scope>NUCLEOTIDE SEQUENCE</scope>
    <source>
        <strain evidence="1">Berkeley</strain>
    </source>
</reference>
<organism evidence="1 2">
    <name type="scientific">Entomophthora muscae</name>
    <dbReference type="NCBI Taxonomy" id="34485"/>
    <lineage>
        <taxon>Eukaryota</taxon>
        <taxon>Fungi</taxon>
        <taxon>Fungi incertae sedis</taxon>
        <taxon>Zoopagomycota</taxon>
        <taxon>Entomophthoromycotina</taxon>
        <taxon>Entomophthoromycetes</taxon>
        <taxon>Entomophthorales</taxon>
        <taxon>Entomophthoraceae</taxon>
        <taxon>Entomophthora</taxon>
    </lineage>
</organism>
<sequence>MAWVTPRRTFGQGKETILEGPLDDKSHPHHIIGSHGPRAPHSDVRNHLVSKPQHGQMGKPKLNVIVTAHTRVQLDSHRGGRPGLEGHVHNRRYTNQWLGAPTPSMGHNLVSQPQYCDINKTQLAKVLGGRRVGERRGSWNIFHCWWQIQVMGMEILQVKGAGWFGKDNRSMAGRIWVCKFVLSSGFTNGCKENN</sequence>